<name>A0ABS9X9Z6_9GAMM</name>
<gene>
    <name evidence="3" type="ORF">L3081_23895</name>
</gene>
<dbReference type="PANTHER" id="PTHR22550">
    <property type="entry name" value="SPORE GERMINATION PROTEIN"/>
    <property type="match status" value="1"/>
</dbReference>
<dbReference type="InterPro" id="IPR002035">
    <property type="entry name" value="VWF_A"/>
</dbReference>
<feature type="transmembrane region" description="Helical" evidence="1">
    <location>
        <begin position="12"/>
        <end position="32"/>
    </location>
</feature>
<dbReference type="EMBL" id="JAKKSL010000006">
    <property type="protein sequence ID" value="MCI2285872.1"/>
    <property type="molecule type" value="Genomic_DNA"/>
</dbReference>
<keyword evidence="4" id="KW-1185">Reference proteome</keyword>
<feature type="transmembrane region" description="Helical" evidence="1">
    <location>
        <begin position="68"/>
        <end position="84"/>
    </location>
</feature>
<reference evidence="3" key="1">
    <citation type="submission" date="2022-01" db="EMBL/GenBank/DDBJ databases">
        <title>Colwellia maritima, isolated from seawater.</title>
        <authorList>
            <person name="Kristyanto S."/>
            <person name="Jung J."/>
            <person name="Jeon C.O."/>
        </authorList>
    </citation>
    <scope>NUCLEOTIDE SEQUENCE</scope>
    <source>
        <strain evidence="3">MSW7</strain>
    </source>
</reference>
<sequence length="236" mass="26386">MSDLMMLQSFHFLRPYWLLLIFPLLVIIKSFYQRNNNLRVWRKVMSAEILQHLTVNAGKNNKLTPKNVTVIFVLLACIVAAGPSRKQQPSPFSEDKSPLIIALDVSESMNQSDIQPSRLLRAKQKIIELLALRGDANTALIAYAGSAHTVIPITSDSDMIRHFLNPLNNKLMPKSGKLPQATLPLAQALLQTTQVPGTLLILGDGATPETARQFNRFFKNHPHQLIVWAIGKPPLQ</sequence>
<feature type="domain" description="VWFA" evidence="2">
    <location>
        <begin position="99"/>
        <end position="205"/>
    </location>
</feature>
<dbReference type="Proteomes" id="UP001139646">
    <property type="component" value="Unassembled WGS sequence"/>
</dbReference>
<proteinExistence type="predicted"/>
<keyword evidence="1" id="KW-1133">Transmembrane helix</keyword>
<dbReference type="RefSeq" id="WP_242288829.1">
    <property type="nucleotide sequence ID" value="NZ_JAKKSL010000006.1"/>
</dbReference>
<evidence type="ECO:0000313" key="3">
    <source>
        <dbReference type="EMBL" id="MCI2285872.1"/>
    </source>
</evidence>
<dbReference type="PANTHER" id="PTHR22550:SF14">
    <property type="entry name" value="VWFA DOMAIN-CONTAINING PROTEIN"/>
    <property type="match status" value="1"/>
</dbReference>
<protein>
    <submittedName>
        <fullName evidence="3">VWA domain-containing protein</fullName>
    </submittedName>
</protein>
<dbReference type="InterPro" id="IPR036465">
    <property type="entry name" value="vWFA_dom_sf"/>
</dbReference>
<evidence type="ECO:0000313" key="4">
    <source>
        <dbReference type="Proteomes" id="UP001139646"/>
    </source>
</evidence>
<dbReference type="Pfam" id="PF13519">
    <property type="entry name" value="VWA_2"/>
    <property type="match status" value="1"/>
</dbReference>
<comment type="caution">
    <text evidence="3">The sequence shown here is derived from an EMBL/GenBank/DDBJ whole genome shotgun (WGS) entry which is preliminary data.</text>
</comment>
<keyword evidence="1" id="KW-0812">Transmembrane</keyword>
<dbReference type="Gene3D" id="3.40.50.410">
    <property type="entry name" value="von Willebrand factor, type A domain"/>
    <property type="match status" value="1"/>
</dbReference>
<accession>A0ABS9X9Z6</accession>
<evidence type="ECO:0000256" key="1">
    <source>
        <dbReference type="SAM" id="Phobius"/>
    </source>
</evidence>
<organism evidence="3 4">
    <name type="scientific">Colwellia maritima</name>
    <dbReference type="NCBI Taxonomy" id="2912588"/>
    <lineage>
        <taxon>Bacteria</taxon>
        <taxon>Pseudomonadati</taxon>
        <taxon>Pseudomonadota</taxon>
        <taxon>Gammaproteobacteria</taxon>
        <taxon>Alteromonadales</taxon>
        <taxon>Colwelliaceae</taxon>
        <taxon>Colwellia</taxon>
    </lineage>
</organism>
<evidence type="ECO:0000259" key="2">
    <source>
        <dbReference type="Pfam" id="PF13519"/>
    </source>
</evidence>
<keyword evidence="1" id="KW-0472">Membrane</keyword>
<dbReference type="InterPro" id="IPR050768">
    <property type="entry name" value="UPF0353/GerABKA_families"/>
</dbReference>
<dbReference type="SUPFAM" id="SSF53300">
    <property type="entry name" value="vWA-like"/>
    <property type="match status" value="1"/>
</dbReference>